<dbReference type="AlphaFoldDB" id="A0AAE5S6B5"/>
<name>A0AAE5S6B5_PSESY</name>
<proteinExistence type="predicted"/>
<sequence>MGVPFVTLCVTDLSRCADSGSKRSVQNCMPTQSVGTIASNERHKSVPRRSLMVRKAIRVCAGSWRRFRK</sequence>
<comment type="caution">
    <text evidence="1">The sequence shown here is derived from an EMBL/GenBank/DDBJ whole genome shotgun (WGS) entry which is preliminary data.</text>
</comment>
<dbReference type="EMBL" id="NBAQ01000007">
    <property type="protein sequence ID" value="POQ03289.1"/>
    <property type="molecule type" value="Genomic_DNA"/>
</dbReference>
<organism evidence="1 2">
    <name type="scientific">Pseudomonas syringae pv. syringae</name>
    <dbReference type="NCBI Taxonomy" id="321"/>
    <lineage>
        <taxon>Bacteria</taxon>
        <taxon>Pseudomonadati</taxon>
        <taxon>Pseudomonadota</taxon>
        <taxon>Gammaproteobacteria</taxon>
        <taxon>Pseudomonadales</taxon>
        <taxon>Pseudomonadaceae</taxon>
        <taxon>Pseudomonas</taxon>
        <taxon>Pseudomonas syringae</taxon>
    </lineage>
</organism>
<dbReference type="Proteomes" id="UP000237295">
    <property type="component" value="Unassembled WGS sequence"/>
</dbReference>
<gene>
    <name evidence="1" type="ORF">CXB42_15025</name>
</gene>
<evidence type="ECO:0000313" key="1">
    <source>
        <dbReference type="EMBL" id="POQ03289.1"/>
    </source>
</evidence>
<evidence type="ECO:0008006" key="3">
    <source>
        <dbReference type="Google" id="ProtNLM"/>
    </source>
</evidence>
<evidence type="ECO:0000313" key="2">
    <source>
        <dbReference type="Proteomes" id="UP000237295"/>
    </source>
</evidence>
<accession>A0AAE5S6B5</accession>
<protein>
    <recommendedName>
        <fullName evidence="3">DUF1534 domain-containing protein</fullName>
    </recommendedName>
</protein>
<reference evidence="1 2" key="1">
    <citation type="submission" date="2017-03" db="EMBL/GenBank/DDBJ databases">
        <authorList>
            <person name="Hulin M.T."/>
        </authorList>
    </citation>
    <scope>NUCLEOTIDE SEQUENCE [LARGE SCALE GENOMIC DNA]</scope>
    <source>
        <strain evidence="1 2">5264</strain>
    </source>
</reference>